<dbReference type="Proteomes" id="UP000489600">
    <property type="component" value="Unassembled WGS sequence"/>
</dbReference>
<dbReference type="PANTHER" id="PTHR46991">
    <property type="entry name" value="23.5 KDA HEAT SHOCK PROTEIN, MITOCHONDRIAL"/>
    <property type="match status" value="1"/>
</dbReference>
<evidence type="ECO:0000313" key="3">
    <source>
        <dbReference type="Proteomes" id="UP000489600"/>
    </source>
</evidence>
<keyword evidence="1" id="KW-1133">Transmembrane helix</keyword>
<evidence type="ECO:0000256" key="1">
    <source>
        <dbReference type="SAM" id="Phobius"/>
    </source>
</evidence>
<sequence length="127" mass="13950">MKSSFSSTLRPLCLYSRILFCNKEELFCDSLADPKLTGPVLQPHSNVLEGSNVAYESKQLENGKLYVRVDMSGVSKDNLIVSVTNGRVNVTGLATTLLVAFTLVMLICSPFLHAFQAVRSKPLPKMV</sequence>
<name>A0A565CUT2_9BRAS</name>
<gene>
    <name evidence="2" type="ORF">ANE_LOCUS27786</name>
</gene>
<comment type="caution">
    <text evidence="2">The sequence shown here is derived from an EMBL/GenBank/DDBJ whole genome shotgun (WGS) entry which is preliminary data.</text>
</comment>
<evidence type="ECO:0000313" key="2">
    <source>
        <dbReference type="EMBL" id="VVB17342.1"/>
    </source>
</evidence>
<dbReference type="AlphaFoldDB" id="A0A565CUT2"/>
<dbReference type="InterPro" id="IPR044656">
    <property type="entry name" value="HSP14.7/HSP23.5/HSP23.6-like"/>
</dbReference>
<dbReference type="OrthoDB" id="10566337at2759"/>
<evidence type="ECO:0008006" key="4">
    <source>
        <dbReference type="Google" id="ProtNLM"/>
    </source>
</evidence>
<keyword evidence="3" id="KW-1185">Reference proteome</keyword>
<dbReference type="EMBL" id="CABITT030000008">
    <property type="protein sequence ID" value="VVB17342.1"/>
    <property type="molecule type" value="Genomic_DNA"/>
</dbReference>
<protein>
    <recommendedName>
        <fullName evidence="4">SHSP domain-containing protein</fullName>
    </recommendedName>
</protein>
<reference evidence="2" key="1">
    <citation type="submission" date="2019-07" db="EMBL/GenBank/DDBJ databases">
        <authorList>
            <person name="Dittberner H."/>
        </authorList>
    </citation>
    <scope>NUCLEOTIDE SEQUENCE [LARGE SCALE GENOMIC DNA]</scope>
</reference>
<organism evidence="2 3">
    <name type="scientific">Arabis nemorensis</name>
    <dbReference type="NCBI Taxonomy" id="586526"/>
    <lineage>
        <taxon>Eukaryota</taxon>
        <taxon>Viridiplantae</taxon>
        <taxon>Streptophyta</taxon>
        <taxon>Embryophyta</taxon>
        <taxon>Tracheophyta</taxon>
        <taxon>Spermatophyta</taxon>
        <taxon>Magnoliopsida</taxon>
        <taxon>eudicotyledons</taxon>
        <taxon>Gunneridae</taxon>
        <taxon>Pentapetalae</taxon>
        <taxon>rosids</taxon>
        <taxon>malvids</taxon>
        <taxon>Brassicales</taxon>
        <taxon>Brassicaceae</taxon>
        <taxon>Arabideae</taxon>
        <taxon>Arabis</taxon>
    </lineage>
</organism>
<keyword evidence="1" id="KW-0472">Membrane</keyword>
<feature type="transmembrane region" description="Helical" evidence="1">
    <location>
        <begin position="93"/>
        <end position="115"/>
    </location>
</feature>
<accession>A0A565CUT2</accession>
<dbReference type="CDD" id="cd06464">
    <property type="entry name" value="ACD_sHsps-like"/>
    <property type="match status" value="1"/>
</dbReference>
<keyword evidence="1" id="KW-0812">Transmembrane</keyword>
<dbReference type="PANTHER" id="PTHR46991:SF10">
    <property type="entry name" value="HEAT SHOCK PROTEIN HSP20_ALPHA CRYSTALLIN FAMILY"/>
    <property type="match status" value="1"/>
</dbReference>
<proteinExistence type="predicted"/>